<protein>
    <submittedName>
        <fullName evidence="2">Uncharacterized protein</fullName>
    </submittedName>
</protein>
<feature type="region of interest" description="Disordered" evidence="1">
    <location>
        <begin position="1"/>
        <end position="24"/>
    </location>
</feature>
<evidence type="ECO:0000256" key="1">
    <source>
        <dbReference type="SAM" id="MobiDB-lite"/>
    </source>
</evidence>
<comment type="caution">
    <text evidence="2">The sequence shown here is derived from an EMBL/GenBank/DDBJ whole genome shotgun (WGS) entry which is preliminary data.</text>
</comment>
<dbReference type="Proteomes" id="UP000256328">
    <property type="component" value="Unassembled WGS sequence"/>
</dbReference>
<evidence type="ECO:0000313" key="2">
    <source>
        <dbReference type="EMBL" id="RDW85448.1"/>
    </source>
</evidence>
<dbReference type="AlphaFoldDB" id="A0A3D8SI50"/>
<dbReference type="OrthoDB" id="3262926at2759"/>
<feature type="compositionally biased region" description="Polar residues" evidence="1">
    <location>
        <begin position="1"/>
        <end position="10"/>
    </location>
</feature>
<keyword evidence="3" id="KW-1185">Reference proteome</keyword>
<organism evidence="2 3">
    <name type="scientific">Coleophoma crateriformis</name>
    <dbReference type="NCBI Taxonomy" id="565419"/>
    <lineage>
        <taxon>Eukaryota</taxon>
        <taxon>Fungi</taxon>
        <taxon>Dikarya</taxon>
        <taxon>Ascomycota</taxon>
        <taxon>Pezizomycotina</taxon>
        <taxon>Leotiomycetes</taxon>
        <taxon>Helotiales</taxon>
        <taxon>Dermateaceae</taxon>
        <taxon>Coleophoma</taxon>
    </lineage>
</organism>
<gene>
    <name evidence="2" type="ORF">BP5796_03773</name>
</gene>
<reference evidence="2 3" key="1">
    <citation type="journal article" date="2018" name="IMA Fungus">
        <title>IMA Genome-F 9: Draft genome sequence of Annulohypoxylon stygium, Aspergillus mulundensis, Berkeleyomyces basicola (syn. Thielaviopsis basicola), Ceratocystis smalleyi, two Cercospora beticola strains, Coleophoma cylindrospora, Fusarium fracticaudum, Phialophora cf. hyalina, and Morchella septimelata.</title>
        <authorList>
            <person name="Wingfield B.D."/>
            <person name="Bills G.F."/>
            <person name="Dong Y."/>
            <person name="Huang W."/>
            <person name="Nel W.J."/>
            <person name="Swalarsk-Parry B.S."/>
            <person name="Vaghefi N."/>
            <person name="Wilken P.M."/>
            <person name="An Z."/>
            <person name="de Beer Z.W."/>
            <person name="De Vos L."/>
            <person name="Chen L."/>
            <person name="Duong T.A."/>
            <person name="Gao Y."/>
            <person name="Hammerbacher A."/>
            <person name="Kikkert J.R."/>
            <person name="Li Y."/>
            <person name="Li H."/>
            <person name="Li K."/>
            <person name="Li Q."/>
            <person name="Liu X."/>
            <person name="Ma X."/>
            <person name="Naidoo K."/>
            <person name="Pethybridge S.J."/>
            <person name="Sun J."/>
            <person name="Steenkamp E.T."/>
            <person name="van der Nest M.A."/>
            <person name="van Wyk S."/>
            <person name="Wingfield M.J."/>
            <person name="Xiong C."/>
            <person name="Yue Q."/>
            <person name="Zhang X."/>
        </authorList>
    </citation>
    <scope>NUCLEOTIDE SEQUENCE [LARGE SCALE GENOMIC DNA]</scope>
    <source>
        <strain evidence="2 3">BP5796</strain>
    </source>
</reference>
<accession>A0A3D8SI50</accession>
<proteinExistence type="predicted"/>
<evidence type="ECO:0000313" key="3">
    <source>
        <dbReference type="Proteomes" id="UP000256328"/>
    </source>
</evidence>
<dbReference type="EMBL" id="PDLN01000005">
    <property type="protein sequence ID" value="RDW85448.1"/>
    <property type="molecule type" value="Genomic_DNA"/>
</dbReference>
<name>A0A3D8SI50_9HELO</name>
<sequence>MLHKSPSTTWKSRHPKQSSDGNSCFPIRTSELIWRHRTDLSRKQVGDAHWTIVRGQMESRGYDREAYEHKFELGTPMLKKSTSRSDISSLQARAIYLLKLEGALDTPKKVQEAGNLIRLPETLQGTGEDGDATFCQVDGRTKLEIDDWVSRQDLKFQPVFIRVKMAYKELSNESIYPTLGQDSTLPQYRPQEAHLKIGTRSLVLIQR</sequence>